<dbReference type="AlphaFoldDB" id="A0A1X7ABT8"/>
<dbReference type="Pfam" id="PF10115">
    <property type="entry name" value="HlyU"/>
    <property type="match status" value="1"/>
</dbReference>
<gene>
    <name evidence="1" type="ORF">ROJ8625_03977</name>
</gene>
<sequence>MSILSRLFGGGGGGAKTPAAETVEYNGYFITPEPIPEDGGFRLAAKVENAAGQVHHLVRADLIRDRQEAETAALAKARQAIDQMGDGLFD</sequence>
<evidence type="ECO:0000313" key="2">
    <source>
        <dbReference type="Proteomes" id="UP000193570"/>
    </source>
</evidence>
<reference evidence="1 2" key="1">
    <citation type="submission" date="2017-03" db="EMBL/GenBank/DDBJ databases">
        <authorList>
            <person name="Afonso C.L."/>
            <person name="Miller P.J."/>
            <person name="Scott M.A."/>
            <person name="Spackman E."/>
            <person name="Goraichik I."/>
            <person name="Dimitrov K.M."/>
            <person name="Suarez D.L."/>
            <person name="Swayne D.E."/>
        </authorList>
    </citation>
    <scope>NUCLEOTIDE SEQUENCE [LARGE SCALE GENOMIC DNA]</scope>
    <source>
        <strain evidence="1 2">CECT 8625</strain>
    </source>
</reference>
<evidence type="ECO:0000313" key="1">
    <source>
        <dbReference type="EMBL" id="SLN73745.1"/>
    </source>
</evidence>
<dbReference type="RefSeq" id="WP_085793632.1">
    <property type="nucleotide sequence ID" value="NZ_FWFK01000009.1"/>
</dbReference>
<organism evidence="1 2">
    <name type="scientific">Roseivivax jejudonensis</name>
    <dbReference type="NCBI Taxonomy" id="1529041"/>
    <lineage>
        <taxon>Bacteria</taxon>
        <taxon>Pseudomonadati</taxon>
        <taxon>Pseudomonadota</taxon>
        <taxon>Alphaproteobacteria</taxon>
        <taxon>Rhodobacterales</taxon>
        <taxon>Roseobacteraceae</taxon>
        <taxon>Roseivivax</taxon>
    </lineage>
</organism>
<dbReference type="OrthoDB" id="9800971at2"/>
<dbReference type="EMBL" id="FWFK01000009">
    <property type="protein sequence ID" value="SLN73745.1"/>
    <property type="molecule type" value="Genomic_DNA"/>
</dbReference>
<dbReference type="Proteomes" id="UP000193570">
    <property type="component" value="Unassembled WGS sequence"/>
</dbReference>
<accession>A0A1X7ABT8</accession>
<name>A0A1X7ABT8_9RHOB</name>
<protein>
    <submittedName>
        <fullName evidence="1">Transcriptional activator HlyU</fullName>
    </submittedName>
</protein>
<proteinExistence type="predicted"/>
<dbReference type="InterPro" id="IPR018772">
    <property type="entry name" value="Transcription_activator_HlyU"/>
</dbReference>
<keyword evidence="2" id="KW-1185">Reference proteome</keyword>